<evidence type="ECO:0000259" key="1">
    <source>
        <dbReference type="PROSITE" id="PS51186"/>
    </source>
</evidence>
<proteinExistence type="predicted"/>
<dbReference type="EMBL" id="JBBWWT010000004">
    <property type="protein sequence ID" value="MEL1264948.1"/>
    <property type="molecule type" value="Genomic_DNA"/>
</dbReference>
<reference evidence="2 3" key="1">
    <citation type="submission" date="2024-04" db="EMBL/GenBank/DDBJ databases">
        <title>Draft genome sequence of Pseudoxanthomonas putridarboris WD12.</title>
        <authorList>
            <person name="Oh J."/>
        </authorList>
    </citation>
    <scope>NUCLEOTIDE SEQUENCE [LARGE SCALE GENOMIC DNA]</scope>
    <source>
        <strain evidence="2 3">WD12</strain>
    </source>
</reference>
<dbReference type="PANTHER" id="PTHR43792:SF1">
    <property type="entry name" value="N-ACETYLTRANSFERASE DOMAIN-CONTAINING PROTEIN"/>
    <property type="match status" value="1"/>
</dbReference>
<evidence type="ECO:0000313" key="3">
    <source>
        <dbReference type="Proteomes" id="UP001459204"/>
    </source>
</evidence>
<organism evidence="2 3">
    <name type="scientific">Pseudoxanthomonas putridarboris</name>
    <dbReference type="NCBI Taxonomy" id="752605"/>
    <lineage>
        <taxon>Bacteria</taxon>
        <taxon>Pseudomonadati</taxon>
        <taxon>Pseudomonadota</taxon>
        <taxon>Gammaproteobacteria</taxon>
        <taxon>Lysobacterales</taxon>
        <taxon>Lysobacteraceae</taxon>
        <taxon>Pseudoxanthomonas</taxon>
    </lineage>
</organism>
<dbReference type="Pfam" id="PF13302">
    <property type="entry name" value="Acetyltransf_3"/>
    <property type="match status" value="1"/>
</dbReference>
<dbReference type="InterPro" id="IPR051531">
    <property type="entry name" value="N-acetyltransferase"/>
</dbReference>
<sequence>MSIALAPGQTVVETGRLRLLAMSDASDQDAAMMLRLLNDPGFIRHIADRGVRTLEEARGYLRNGALRGYAEQGYAMYAVQVKATGALAGNCGLVRREGLEGPDLGYALLPEFCGQGYALEAARGVLKDARDRLGLDQVFAIVNPDNAASISLLQKLRFAFERMTQLPGVEREVKLFRYPIRSVEAQS</sequence>
<comment type="caution">
    <text evidence="2">The sequence shown here is derived from an EMBL/GenBank/DDBJ whole genome shotgun (WGS) entry which is preliminary data.</text>
</comment>
<dbReference type="InterPro" id="IPR016181">
    <property type="entry name" value="Acyl_CoA_acyltransferase"/>
</dbReference>
<dbReference type="InterPro" id="IPR000182">
    <property type="entry name" value="GNAT_dom"/>
</dbReference>
<keyword evidence="3" id="KW-1185">Reference proteome</keyword>
<name>A0ABU9J2H8_9GAMM</name>
<accession>A0ABU9J2H8</accession>
<dbReference type="RefSeq" id="WP_341726126.1">
    <property type="nucleotide sequence ID" value="NZ_JBBWWT010000004.1"/>
</dbReference>
<gene>
    <name evidence="2" type="ORF">AAD027_11295</name>
</gene>
<dbReference type="SUPFAM" id="SSF55729">
    <property type="entry name" value="Acyl-CoA N-acyltransferases (Nat)"/>
    <property type="match status" value="1"/>
</dbReference>
<feature type="domain" description="N-acetyltransferase" evidence="1">
    <location>
        <begin position="32"/>
        <end position="181"/>
    </location>
</feature>
<dbReference type="Proteomes" id="UP001459204">
    <property type="component" value="Unassembled WGS sequence"/>
</dbReference>
<evidence type="ECO:0000313" key="2">
    <source>
        <dbReference type="EMBL" id="MEL1264948.1"/>
    </source>
</evidence>
<dbReference type="Gene3D" id="3.40.630.30">
    <property type="match status" value="1"/>
</dbReference>
<dbReference type="PROSITE" id="PS51186">
    <property type="entry name" value="GNAT"/>
    <property type="match status" value="1"/>
</dbReference>
<dbReference type="PANTHER" id="PTHR43792">
    <property type="entry name" value="GNAT FAMILY, PUTATIVE (AFU_ORTHOLOGUE AFUA_3G00765)-RELATED-RELATED"/>
    <property type="match status" value="1"/>
</dbReference>
<protein>
    <submittedName>
        <fullName evidence="2">GNAT family N-acetyltransferase</fullName>
    </submittedName>
</protein>